<dbReference type="Pfam" id="PF11666">
    <property type="entry name" value="DUF2933"/>
    <property type="match status" value="1"/>
</dbReference>
<feature type="transmembrane region" description="Helical" evidence="1">
    <location>
        <begin position="20"/>
        <end position="41"/>
    </location>
</feature>
<evidence type="ECO:0000256" key="1">
    <source>
        <dbReference type="SAM" id="Phobius"/>
    </source>
</evidence>
<protein>
    <submittedName>
        <fullName evidence="2">DUF2933 domain-containing protein</fullName>
    </submittedName>
</protein>
<evidence type="ECO:0000313" key="3">
    <source>
        <dbReference type="Proteomes" id="UP000611708"/>
    </source>
</evidence>
<evidence type="ECO:0000313" key="2">
    <source>
        <dbReference type="EMBL" id="MBF9197374.1"/>
    </source>
</evidence>
<keyword evidence="1" id="KW-0812">Transmembrane</keyword>
<dbReference type="InterPro" id="IPR021682">
    <property type="entry name" value="DUF2933"/>
</dbReference>
<keyword evidence="1" id="KW-1133">Transmembrane helix</keyword>
<keyword evidence="1" id="KW-0472">Membrane</keyword>
<organism evidence="2 3">
    <name type="scientific">Microvirga terrestris</name>
    <dbReference type="NCBI Taxonomy" id="2791024"/>
    <lineage>
        <taxon>Bacteria</taxon>
        <taxon>Pseudomonadati</taxon>
        <taxon>Pseudomonadota</taxon>
        <taxon>Alphaproteobacteria</taxon>
        <taxon>Hyphomicrobiales</taxon>
        <taxon>Methylobacteriaceae</taxon>
        <taxon>Microvirga</taxon>
    </lineage>
</organism>
<dbReference type="RefSeq" id="WP_196264732.1">
    <property type="nucleotide sequence ID" value="NZ_JADQDN010000007.1"/>
</dbReference>
<gene>
    <name evidence="2" type="ORF">I2H36_15115</name>
</gene>
<accession>A0ABS0HV52</accession>
<comment type="caution">
    <text evidence="2">The sequence shown here is derived from an EMBL/GenBank/DDBJ whole genome shotgun (WGS) entry which is preliminary data.</text>
</comment>
<keyword evidence="3" id="KW-1185">Reference proteome</keyword>
<name>A0ABS0HV52_9HYPH</name>
<proteinExistence type="predicted"/>
<dbReference type="Proteomes" id="UP000611708">
    <property type="component" value="Unassembled WGS sequence"/>
</dbReference>
<sequence>MNTKPNKLSAPTRTWRSVLIGSRLGWILTVALAVLGIYLFMTHTGHVLTALSYLLLTACPLIHLFMHKGHAHSHSRDE</sequence>
<dbReference type="EMBL" id="JADQDN010000007">
    <property type="protein sequence ID" value="MBF9197374.1"/>
    <property type="molecule type" value="Genomic_DNA"/>
</dbReference>
<reference evidence="2 3" key="1">
    <citation type="submission" date="2020-11" db="EMBL/GenBank/DDBJ databases">
        <authorList>
            <person name="Kim M.K."/>
        </authorList>
    </citation>
    <scope>NUCLEOTIDE SEQUENCE [LARGE SCALE GENOMIC DNA]</scope>
    <source>
        <strain evidence="2 3">BT290</strain>
    </source>
</reference>
<feature type="transmembrane region" description="Helical" evidence="1">
    <location>
        <begin position="47"/>
        <end position="66"/>
    </location>
</feature>